<dbReference type="EMBL" id="CP141059">
    <property type="protein sequence ID" value="WQQ26693.1"/>
    <property type="molecule type" value="Genomic_DNA"/>
</dbReference>
<evidence type="ECO:0000313" key="5">
    <source>
        <dbReference type="Proteomes" id="UP001327225"/>
    </source>
</evidence>
<keyword evidence="5" id="KW-1185">Reference proteome</keyword>
<evidence type="ECO:0000313" key="4">
    <source>
        <dbReference type="EMBL" id="WQQ26693.1"/>
    </source>
</evidence>
<dbReference type="Pfam" id="PF13539">
    <property type="entry name" value="Peptidase_M15_4"/>
    <property type="match status" value="1"/>
</dbReference>
<name>A0ABZ0ZT69_9ACTN</name>
<feature type="domain" description="Peptidase M15C" evidence="3">
    <location>
        <begin position="346"/>
        <end position="403"/>
    </location>
</feature>
<gene>
    <name evidence="4" type="ORF">SHK19_00330</name>
</gene>
<dbReference type="InterPro" id="IPR009045">
    <property type="entry name" value="Zn_M74/Hedgehog-like"/>
</dbReference>
<dbReference type="SUPFAM" id="SSF55166">
    <property type="entry name" value="Hedgehog/DD-peptidase"/>
    <property type="match status" value="1"/>
</dbReference>
<dbReference type="PROSITE" id="PS51257">
    <property type="entry name" value="PROKAR_LIPOPROTEIN"/>
    <property type="match status" value="1"/>
</dbReference>
<dbReference type="Gene3D" id="3.30.1380.10">
    <property type="match status" value="1"/>
</dbReference>
<organism evidence="4 5">
    <name type="scientific">Nocardioides bizhenqiangii</name>
    <dbReference type="NCBI Taxonomy" id="3095076"/>
    <lineage>
        <taxon>Bacteria</taxon>
        <taxon>Bacillati</taxon>
        <taxon>Actinomycetota</taxon>
        <taxon>Actinomycetes</taxon>
        <taxon>Propionibacteriales</taxon>
        <taxon>Nocardioidaceae</taxon>
        <taxon>Nocardioides</taxon>
    </lineage>
</organism>
<feature type="compositionally biased region" description="Low complexity" evidence="1">
    <location>
        <begin position="35"/>
        <end position="50"/>
    </location>
</feature>
<proteinExistence type="predicted"/>
<evidence type="ECO:0000256" key="2">
    <source>
        <dbReference type="SAM" id="SignalP"/>
    </source>
</evidence>
<evidence type="ECO:0000259" key="3">
    <source>
        <dbReference type="Pfam" id="PF13539"/>
    </source>
</evidence>
<reference evidence="5" key="1">
    <citation type="submission" date="2023-12" db="EMBL/GenBank/DDBJ databases">
        <title>Novel species in genus Nocardioides.</title>
        <authorList>
            <person name="Zhou H."/>
        </authorList>
    </citation>
    <scope>NUCLEOTIDE SEQUENCE [LARGE SCALE GENOMIC DNA]</scope>
    <source>
        <strain evidence="5">HM61</strain>
    </source>
</reference>
<feature type="chain" id="PRO_5045663264" evidence="2">
    <location>
        <begin position="25"/>
        <end position="410"/>
    </location>
</feature>
<dbReference type="RefSeq" id="WP_322454176.1">
    <property type="nucleotide sequence ID" value="NZ_CP141059.1"/>
</dbReference>
<accession>A0ABZ0ZT69</accession>
<dbReference type="InterPro" id="IPR039561">
    <property type="entry name" value="Peptidase_M15C"/>
</dbReference>
<protein>
    <submittedName>
        <fullName evidence="4">M15 family metallopeptidase</fullName>
    </submittedName>
</protein>
<feature type="region of interest" description="Disordered" evidence="1">
    <location>
        <begin position="25"/>
        <end position="65"/>
    </location>
</feature>
<evidence type="ECO:0000256" key="1">
    <source>
        <dbReference type="SAM" id="MobiDB-lite"/>
    </source>
</evidence>
<keyword evidence="2" id="KW-0732">Signal</keyword>
<sequence length="410" mass="44289">MGVAQHRARRALVCAVALVGAACAAPADEPEDETSNAASSTSTEPSSTTSGPVQIMYERPTVDPPGELDASIVGDDLLVIGSETLPEELVEQIGRIQVRGEPGVVAMHQFSLTQIPVENKVLDVAAVDPAEYRRFTVSDSAQLQDQWDRVAGGEVAVALELKGRVPLDEEEYLAFATGGTTHKLHVGAYGQQVGTIDAVVNEGWAEELGMVRGNALVISTGGVSPQAVNERLTKLIDERTTVYGLDAVAEYGLDTDAVQVANTVGTFAEAVGVFRYTVIGGGRIAPEPAWVREHIVTETLPLLGKITCNKYMMPQLRHAMEEIAFSGLGPEIKYHVGCFYPRFIAGSTTLSNHSFGLAIDINSLENQRGTVGEMHPQVVDIMKRWGFAWGGDWNYTDPMHFELERIVEAR</sequence>
<feature type="signal peptide" evidence="2">
    <location>
        <begin position="1"/>
        <end position="24"/>
    </location>
</feature>
<dbReference type="Proteomes" id="UP001327225">
    <property type="component" value="Chromosome"/>
</dbReference>